<keyword evidence="2" id="KW-1185">Reference proteome</keyword>
<reference evidence="1" key="1">
    <citation type="journal article" date="2022" name="Int. J. Mol. Sci.">
        <title>Draft Genome of Tanacetum Coccineum: Genomic Comparison of Closely Related Tanacetum-Family Plants.</title>
        <authorList>
            <person name="Yamashiro T."/>
            <person name="Shiraishi A."/>
            <person name="Nakayama K."/>
            <person name="Satake H."/>
        </authorList>
    </citation>
    <scope>NUCLEOTIDE SEQUENCE</scope>
</reference>
<organism evidence="1 2">
    <name type="scientific">Tanacetum coccineum</name>
    <dbReference type="NCBI Taxonomy" id="301880"/>
    <lineage>
        <taxon>Eukaryota</taxon>
        <taxon>Viridiplantae</taxon>
        <taxon>Streptophyta</taxon>
        <taxon>Embryophyta</taxon>
        <taxon>Tracheophyta</taxon>
        <taxon>Spermatophyta</taxon>
        <taxon>Magnoliopsida</taxon>
        <taxon>eudicotyledons</taxon>
        <taxon>Gunneridae</taxon>
        <taxon>Pentapetalae</taxon>
        <taxon>asterids</taxon>
        <taxon>campanulids</taxon>
        <taxon>Asterales</taxon>
        <taxon>Asteraceae</taxon>
        <taxon>Asteroideae</taxon>
        <taxon>Anthemideae</taxon>
        <taxon>Anthemidinae</taxon>
        <taxon>Tanacetum</taxon>
    </lineage>
</organism>
<dbReference type="EMBL" id="BQNB010016377">
    <property type="protein sequence ID" value="GJT51097.1"/>
    <property type="molecule type" value="Genomic_DNA"/>
</dbReference>
<comment type="caution">
    <text evidence="1">The sequence shown here is derived from an EMBL/GenBank/DDBJ whole genome shotgun (WGS) entry which is preliminary data.</text>
</comment>
<evidence type="ECO:0000313" key="2">
    <source>
        <dbReference type="Proteomes" id="UP001151760"/>
    </source>
</evidence>
<dbReference type="Proteomes" id="UP001151760">
    <property type="component" value="Unassembled WGS sequence"/>
</dbReference>
<protein>
    <submittedName>
        <fullName evidence="1">Uncharacterized protein</fullName>
    </submittedName>
</protein>
<gene>
    <name evidence="1" type="ORF">Tco_0977254</name>
</gene>
<reference evidence="1" key="2">
    <citation type="submission" date="2022-01" db="EMBL/GenBank/DDBJ databases">
        <authorList>
            <person name="Yamashiro T."/>
            <person name="Shiraishi A."/>
            <person name="Satake H."/>
            <person name="Nakayama K."/>
        </authorList>
    </citation>
    <scope>NUCLEOTIDE SEQUENCE</scope>
</reference>
<sequence length="121" mass="13067">MADDLTFPINVVQETTEMYLSILGFHWLTTWNHIGLALGNRLVMLGPKILSDHSTKSKAAEQSAGGAFAVLFDQKPSWWSRILASGHGVCSSPLAVALSRARAANPCAAESEFHVPECLCV</sequence>
<evidence type="ECO:0000313" key="1">
    <source>
        <dbReference type="EMBL" id="GJT51097.1"/>
    </source>
</evidence>
<name>A0ABQ5EK21_9ASTR</name>
<accession>A0ABQ5EK21</accession>
<proteinExistence type="predicted"/>